<evidence type="ECO:0000256" key="1">
    <source>
        <dbReference type="SAM" id="Phobius"/>
    </source>
</evidence>
<dbReference type="Proteomes" id="UP000553957">
    <property type="component" value="Unassembled WGS sequence"/>
</dbReference>
<sequence length="133" mass="14764">MRRRLTRWLPTLTTSLGVIHLIWVVADLPDEVTGMLADGVVGASNTDSRDFATWFFIGGLVLLMIGSTMRWFVRQIGRIPTRLGWWMFALGVFDTLLEPDGGGYAQILLGVLILAALPIEVDTVPPVVDTRRL</sequence>
<organism evidence="3 4">
    <name type="scientific">Kribbella sandramycini</name>
    <dbReference type="NCBI Taxonomy" id="60450"/>
    <lineage>
        <taxon>Bacteria</taxon>
        <taxon>Bacillati</taxon>
        <taxon>Actinomycetota</taxon>
        <taxon>Actinomycetes</taxon>
        <taxon>Propionibacteriales</taxon>
        <taxon>Kribbellaceae</taxon>
        <taxon>Kribbella</taxon>
    </lineage>
</organism>
<dbReference type="EMBL" id="JACHKF010000001">
    <property type="protein sequence ID" value="MBB6567685.1"/>
    <property type="molecule type" value="Genomic_DNA"/>
</dbReference>
<dbReference type="Pfam" id="PF20064">
    <property type="entry name" value="DUF6463"/>
    <property type="match status" value="1"/>
</dbReference>
<reference evidence="2 5" key="2">
    <citation type="submission" date="2020-08" db="EMBL/GenBank/DDBJ databases">
        <title>Sequencing the genomes of 1000 actinobacteria strains.</title>
        <authorList>
            <person name="Klenk H.-P."/>
        </authorList>
    </citation>
    <scope>NUCLEOTIDE SEQUENCE [LARGE SCALE GENOMIC DNA]</scope>
    <source>
        <strain evidence="2 5">DSM 15626</strain>
    </source>
</reference>
<evidence type="ECO:0000313" key="5">
    <source>
        <dbReference type="Proteomes" id="UP000553957"/>
    </source>
</evidence>
<dbReference type="AlphaFoldDB" id="A0A7Y4KW71"/>
<dbReference type="Proteomes" id="UP000534306">
    <property type="component" value="Unassembled WGS sequence"/>
</dbReference>
<keyword evidence="1" id="KW-0472">Membrane</keyword>
<reference evidence="3 4" key="1">
    <citation type="submission" date="2020-05" db="EMBL/GenBank/DDBJ databases">
        <title>Genome sequence of Kribbella sandramycini ATCC 39419.</title>
        <authorList>
            <person name="Maclea K.S."/>
            <person name="Fair J.L."/>
        </authorList>
    </citation>
    <scope>NUCLEOTIDE SEQUENCE [LARGE SCALE GENOMIC DNA]</scope>
    <source>
        <strain evidence="3 4">ATCC 39419</strain>
    </source>
</reference>
<feature type="transmembrane region" description="Helical" evidence="1">
    <location>
        <begin position="51"/>
        <end position="72"/>
    </location>
</feature>
<dbReference type="RefSeq" id="WP_171671548.1">
    <property type="nucleotide sequence ID" value="NZ_BAAAGT010000003.1"/>
</dbReference>
<name>A0A7Y4KW71_9ACTN</name>
<evidence type="ECO:0000313" key="4">
    <source>
        <dbReference type="Proteomes" id="UP000534306"/>
    </source>
</evidence>
<protein>
    <submittedName>
        <fullName evidence="3">Uncharacterized protein</fullName>
    </submittedName>
</protein>
<evidence type="ECO:0000313" key="2">
    <source>
        <dbReference type="EMBL" id="MBB6567685.1"/>
    </source>
</evidence>
<keyword evidence="4" id="KW-1185">Reference proteome</keyword>
<evidence type="ECO:0000313" key="3">
    <source>
        <dbReference type="EMBL" id="NOL39714.1"/>
    </source>
</evidence>
<feature type="transmembrane region" description="Helical" evidence="1">
    <location>
        <begin position="7"/>
        <end position="26"/>
    </location>
</feature>
<proteinExistence type="predicted"/>
<gene>
    <name evidence="2" type="ORF">HNR71_003322</name>
    <name evidence="3" type="ORF">HPO96_05600</name>
</gene>
<dbReference type="EMBL" id="JABJRC010000001">
    <property type="protein sequence ID" value="NOL39714.1"/>
    <property type="molecule type" value="Genomic_DNA"/>
</dbReference>
<keyword evidence="1" id="KW-0812">Transmembrane</keyword>
<comment type="caution">
    <text evidence="3">The sequence shown here is derived from an EMBL/GenBank/DDBJ whole genome shotgun (WGS) entry which is preliminary data.</text>
</comment>
<keyword evidence="1" id="KW-1133">Transmembrane helix</keyword>
<accession>A0A7Y4KW71</accession>
<dbReference type="InterPro" id="IPR045590">
    <property type="entry name" value="DUF6463"/>
</dbReference>